<dbReference type="Pfam" id="PF07661">
    <property type="entry name" value="MORN_2"/>
    <property type="match status" value="11"/>
</dbReference>
<dbReference type="Gene3D" id="3.90.930.1">
    <property type="match status" value="3"/>
</dbReference>
<dbReference type="InterPro" id="IPR011652">
    <property type="entry name" value="MORN_2"/>
</dbReference>
<gene>
    <name evidence="2" type="ORF">SAMN04488109_5124</name>
</gene>
<dbReference type="SUPFAM" id="SSF82185">
    <property type="entry name" value="Histone H3 K4-specific methyltransferase SET7/9 N-terminal domain"/>
    <property type="match status" value="3"/>
</dbReference>
<dbReference type="RefSeq" id="WP_143165086.1">
    <property type="nucleotide sequence ID" value="NZ_FQWQ01000004.1"/>
</dbReference>
<organism evidence="2 3">
    <name type="scientific">Chryseolinea serpens</name>
    <dbReference type="NCBI Taxonomy" id="947013"/>
    <lineage>
        <taxon>Bacteria</taxon>
        <taxon>Pseudomonadati</taxon>
        <taxon>Bacteroidota</taxon>
        <taxon>Cytophagia</taxon>
        <taxon>Cytophagales</taxon>
        <taxon>Fulvivirgaceae</taxon>
        <taxon>Chryseolinea</taxon>
    </lineage>
</organism>
<protein>
    <submittedName>
        <fullName evidence="2">Antitoxin component YwqK of the YwqJK toxin-antitoxin module</fullName>
    </submittedName>
</protein>
<sequence>MSGTNVLALRIFTSIILLFASASFLCAQGVTRQTYHDKERQHLKEVYQVKDTIRNVNHGLYISYYLNGKIESKGQFTNNETSGVWEFYYETGSLRMRGILFKGANYGLWEYFFESGHKSMEGIIYGKNREGEWRTYYETGQVKDVGEYKDGKHVGHWKTFFEDGSLKGEIDYTEDFGRYTEYYHSGKIYGEGPRTGTKNVGLWRYYAEDGTLQNEGEFENGKKSGTWTTYYPSGKVMSRGAFHADEPDGAWEYLYEDGTVRSQGEFENGKKEGYWKSLGSTGKLKSEVTYNAGTGEYREYYPSGKLKVKGNIVEEKRQGKWEFFYEDGKKEGLCQYEKGKGTYYGYYPNGNLQTKGTLEEDLKTGTWEIYENDGKLSGYYRPFYDDRNLSKEITTLANKGSNTKREAYAPRRFTYFDSRFNEFQGVIFGTNPVWLATGRLPLGLEFYIQERIGHEFEFIGIRSPFFVMDQNITPGKRFERGYSIAIKQKFYNALKAGMWYFGQEIRFTNLGHFVNQKQMNSQNPDDIFTFNAVEQRIEWGALLGYRLMKRNNAKGFTIDAFISVDIGYRSFDVDPNFASYFADLDQSKFSHTVHVGLNLGNVFSFR</sequence>
<proteinExistence type="predicted"/>
<evidence type="ECO:0000256" key="1">
    <source>
        <dbReference type="SAM" id="SignalP"/>
    </source>
</evidence>
<feature type="chain" id="PRO_5013359426" evidence="1">
    <location>
        <begin position="28"/>
        <end position="606"/>
    </location>
</feature>
<keyword evidence="1" id="KW-0732">Signal</keyword>
<reference evidence="2 3" key="1">
    <citation type="submission" date="2016-11" db="EMBL/GenBank/DDBJ databases">
        <authorList>
            <person name="Jaros S."/>
            <person name="Januszkiewicz K."/>
            <person name="Wedrychowicz H."/>
        </authorList>
    </citation>
    <scope>NUCLEOTIDE SEQUENCE [LARGE SCALE GENOMIC DNA]</scope>
    <source>
        <strain evidence="2 3">DSM 24574</strain>
    </source>
</reference>
<keyword evidence="3" id="KW-1185">Reference proteome</keyword>
<feature type="signal peptide" evidence="1">
    <location>
        <begin position="1"/>
        <end position="27"/>
    </location>
</feature>
<dbReference type="AlphaFoldDB" id="A0A1M5VI35"/>
<dbReference type="OrthoDB" id="1524045at2"/>
<dbReference type="EMBL" id="FQWQ01000004">
    <property type="protein sequence ID" value="SHH74906.1"/>
    <property type="molecule type" value="Genomic_DNA"/>
</dbReference>
<dbReference type="Proteomes" id="UP000184212">
    <property type="component" value="Unassembled WGS sequence"/>
</dbReference>
<evidence type="ECO:0000313" key="2">
    <source>
        <dbReference type="EMBL" id="SHH74906.1"/>
    </source>
</evidence>
<dbReference type="STRING" id="947013.SAMN04488109_5124"/>
<dbReference type="PANTHER" id="PTHR33706:SF1">
    <property type="entry name" value="TPR REPEAT PROTEIN"/>
    <property type="match status" value="1"/>
</dbReference>
<dbReference type="PANTHER" id="PTHR33706">
    <property type="entry name" value="MORN VARIANT REPEAT PROTEIN"/>
    <property type="match status" value="1"/>
</dbReference>
<accession>A0A1M5VI35</accession>
<name>A0A1M5VI35_9BACT</name>
<evidence type="ECO:0000313" key="3">
    <source>
        <dbReference type="Proteomes" id="UP000184212"/>
    </source>
</evidence>